<dbReference type="PROSITE" id="PS00463">
    <property type="entry name" value="ZN2_CY6_FUNGAL_1"/>
    <property type="match status" value="1"/>
</dbReference>
<accession>A0A9P5CZD2</accession>
<dbReference type="CDD" id="cd00067">
    <property type="entry name" value="GAL4"/>
    <property type="match status" value="1"/>
</dbReference>
<feature type="region of interest" description="Disordered" evidence="2">
    <location>
        <begin position="79"/>
        <end position="116"/>
    </location>
</feature>
<dbReference type="PANTHER" id="PTHR31668">
    <property type="entry name" value="GLUCOSE TRANSPORT TRANSCRIPTION REGULATOR RGT1-RELATED-RELATED"/>
    <property type="match status" value="1"/>
</dbReference>
<evidence type="ECO:0000313" key="5">
    <source>
        <dbReference type="Proteomes" id="UP000749293"/>
    </source>
</evidence>
<dbReference type="CDD" id="cd12148">
    <property type="entry name" value="fungal_TF_MHR"/>
    <property type="match status" value="1"/>
</dbReference>
<dbReference type="GO" id="GO:0000981">
    <property type="term" value="F:DNA-binding transcription factor activity, RNA polymerase II-specific"/>
    <property type="evidence" value="ECO:0007669"/>
    <property type="project" value="InterPro"/>
</dbReference>
<feature type="domain" description="Zn(2)-C6 fungal-type" evidence="3">
    <location>
        <begin position="32"/>
        <end position="61"/>
    </location>
</feature>
<evidence type="ECO:0000313" key="4">
    <source>
        <dbReference type="EMBL" id="KAF4120347.1"/>
    </source>
</evidence>
<sequence length="644" mass="71673">MGKTLFNSAENNDASSSRSSTRRVGKRGGRTACDQCKFRKIKCSLSNPCTSCERQDLRCTYNTPRRKRAIGKGARILEIKKSQKQSESDESHISPDSRELANSRSPEQGLHRPLPSSACSVSAGNQLLEPPGGFSLQAGTANPPSAAIYMPGVVLESSTHRLAVDDEYWLPNIPPNQHLPCPGNHDDFAFGDDGSTVPWGMYPDSLLEPPWQPHTAEPYQDFPATDEHDEQWEQRQSRQSPVGVPATDARLMVSGAAGGEPSMPPSVWPSSVTEENLLPWIDIFFARLGSTLPVLDQLSCYRRIILKEHRSNPQLASLLLSLSAVSLTQPVWMQERESSSSRRNQANLLMMEAVRLRSTPDFGESPTLDTLLTSFFLFACLYGSNQHNAAWLRLKEAVDIAVTMGLNISEGYDGLREDQKLQRFKIYLILVITERSYALQRDHPIEFATSPLSAPRGVGAGSSAGVSRTRNPAARRKQALPINVETLPDEVKGIMKMYTIYELVDENIAVCWSRQCGVSTGTCHKFDRLCAVSRQSSLRHYMELSKTCDGVPDSPTTRRHRFSTGYNRLQEIQRTDYFVSHRWLATRLWLISLSHGLLEADSEYPELSFGYAMSIAEDAFELCQGFSLDSMEAHGIGLVCYALC</sequence>
<protein>
    <submittedName>
        <fullName evidence="4">Transcription factor</fullName>
    </submittedName>
</protein>
<dbReference type="OrthoDB" id="271595at2759"/>
<dbReference type="EMBL" id="JAANYQ010000017">
    <property type="protein sequence ID" value="KAF4120347.1"/>
    <property type="molecule type" value="Genomic_DNA"/>
</dbReference>
<dbReference type="GeneID" id="55969376"/>
<dbReference type="PROSITE" id="PS50048">
    <property type="entry name" value="ZN2_CY6_FUNGAL_2"/>
    <property type="match status" value="1"/>
</dbReference>
<reference evidence="4" key="1">
    <citation type="submission" date="2020-03" db="EMBL/GenBank/DDBJ databases">
        <title>Site-based positive gene gene selection in Geosmithia morbida across the United States reveals a broad range of putative effectors and factors for local host and environmental adapation.</title>
        <authorList>
            <person name="Onufrak A."/>
            <person name="Murdoch R.W."/>
            <person name="Gazis R."/>
            <person name="Huff M."/>
            <person name="Staton M."/>
            <person name="Klingeman W."/>
            <person name="Hadziabdic D."/>
        </authorList>
    </citation>
    <scope>NUCLEOTIDE SEQUENCE</scope>
    <source>
        <strain evidence="4">1262</strain>
    </source>
</reference>
<name>A0A9P5CZD2_9HYPO</name>
<keyword evidence="5" id="KW-1185">Reference proteome</keyword>
<keyword evidence="1" id="KW-0539">Nucleus</keyword>
<dbReference type="Gene3D" id="4.10.240.10">
    <property type="entry name" value="Zn(2)-C6 fungal-type DNA-binding domain"/>
    <property type="match status" value="1"/>
</dbReference>
<feature type="region of interest" description="Disordered" evidence="2">
    <location>
        <begin position="207"/>
        <end position="244"/>
    </location>
</feature>
<feature type="region of interest" description="Disordered" evidence="2">
    <location>
        <begin position="1"/>
        <end position="30"/>
    </location>
</feature>
<evidence type="ECO:0000256" key="1">
    <source>
        <dbReference type="ARBA" id="ARBA00023242"/>
    </source>
</evidence>
<dbReference type="AlphaFoldDB" id="A0A9P5CZD2"/>
<dbReference type="GO" id="GO:0008270">
    <property type="term" value="F:zinc ion binding"/>
    <property type="evidence" value="ECO:0007669"/>
    <property type="project" value="InterPro"/>
</dbReference>
<dbReference type="Proteomes" id="UP000749293">
    <property type="component" value="Unassembled WGS sequence"/>
</dbReference>
<dbReference type="PANTHER" id="PTHR31668:SF30">
    <property type="entry name" value="ZN(II)2CYS6 TRANSCRIPTION FACTOR (EUROFUNG)"/>
    <property type="match status" value="1"/>
</dbReference>
<evidence type="ECO:0000256" key="2">
    <source>
        <dbReference type="SAM" id="MobiDB-lite"/>
    </source>
</evidence>
<feature type="compositionally biased region" description="Polar residues" evidence="2">
    <location>
        <begin position="1"/>
        <end position="19"/>
    </location>
</feature>
<comment type="caution">
    <text evidence="4">The sequence shown here is derived from an EMBL/GenBank/DDBJ whole genome shotgun (WGS) entry which is preliminary data.</text>
</comment>
<dbReference type="RefSeq" id="XP_035318999.1">
    <property type="nucleotide sequence ID" value="XM_035465124.1"/>
</dbReference>
<dbReference type="SMART" id="SM00066">
    <property type="entry name" value="GAL4"/>
    <property type="match status" value="1"/>
</dbReference>
<evidence type="ECO:0000259" key="3">
    <source>
        <dbReference type="PROSITE" id="PS50048"/>
    </source>
</evidence>
<dbReference type="Pfam" id="PF00172">
    <property type="entry name" value="Zn_clus"/>
    <property type="match status" value="1"/>
</dbReference>
<dbReference type="InterPro" id="IPR050797">
    <property type="entry name" value="Carb_Metab_Trans_Reg"/>
</dbReference>
<gene>
    <name evidence="4" type="ORF">GMORB2_3148</name>
</gene>
<proteinExistence type="predicted"/>
<feature type="compositionally biased region" description="Basic residues" evidence="2">
    <location>
        <begin position="20"/>
        <end position="29"/>
    </location>
</feature>
<feature type="compositionally biased region" description="Basic and acidic residues" evidence="2">
    <location>
        <begin position="79"/>
        <end position="101"/>
    </location>
</feature>
<dbReference type="SUPFAM" id="SSF57701">
    <property type="entry name" value="Zn2/Cys6 DNA-binding domain"/>
    <property type="match status" value="1"/>
</dbReference>
<dbReference type="InterPro" id="IPR001138">
    <property type="entry name" value="Zn2Cys6_DnaBD"/>
</dbReference>
<organism evidence="4 5">
    <name type="scientific">Geosmithia morbida</name>
    <dbReference type="NCBI Taxonomy" id="1094350"/>
    <lineage>
        <taxon>Eukaryota</taxon>
        <taxon>Fungi</taxon>
        <taxon>Dikarya</taxon>
        <taxon>Ascomycota</taxon>
        <taxon>Pezizomycotina</taxon>
        <taxon>Sordariomycetes</taxon>
        <taxon>Hypocreomycetidae</taxon>
        <taxon>Hypocreales</taxon>
        <taxon>Bionectriaceae</taxon>
        <taxon>Geosmithia</taxon>
    </lineage>
</organism>
<dbReference type="InterPro" id="IPR036864">
    <property type="entry name" value="Zn2-C6_fun-type_DNA-bd_sf"/>
</dbReference>